<dbReference type="Gene3D" id="3.40.50.2300">
    <property type="match status" value="1"/>
</dbReference>
<dbReference type="KEGG" id="ica:Intca_3007"/>
<keyword evidence="7" id="KW-1185">Reference proteome</keyword>
<dbReference type="InterPro" id="IPR000792">
    <property type="entry name" value="Tscrpt_reg_LuxR_C"/>
</dbReference>
<feature type="domain" description="HTH luxR-type" evidence="4">
    <location>
        <begin position="143"/>
        <end position="208"/>
    </location>
</feature>
<evidence type="ECO:0000259" key="4">
    <source>
        <dbReference type="PROSITE" id="PS50043"/>
    </source>
</evidence>
<dbReference type="SUPFAM" id="SSF52172">
    <property type="entry name" value="CheY-like"/>
    <property type="match status" value="1"/>
</dbReference>
<dbReference type="Proteomes" id="UP000008914">
    <property type="component" value="Chromosome"/>
</dbReference>
<dbReference type="SMART" id="SM00448">
    <property type="entry name" value="REC"/>
    <property type="match status" value="1"/>
</dbReference>
<feature type="domain" description="Response regulatory" evidence="5">
    <location>
        <begin position="7"/>
        <end position="123"/>
    </location>
</feature>
<feature type="modified residue" description="4-aspartylphosphate" evidence="3">
    <location>
        <position position="58"/>
    </location>
</feature>
<dbReference type="GO" id="GO:0000160">
    <property type="term" value="P:phosphorelay signal transduction system"/>
    <property type="evidence" value="ECO:0007669"/>
    <property type="project" value="InterPro"/>
</dbReference>
<dbReference type="InterPro" id="IPR011006">
    <property type="entry name" value="CheY-like_superfamily"/>
</dbReference>
<dbReference type="HOGENOM" id="CLU_000445_90_10_11"/>
<dbReference type="eggNOG" id="COG2197">
    <property type="taxonomic scope" value="Bacteria"/>
</dbReference>
<dbReference type="EMBL" id="CP002343">
    <property type="protein sequence ID" value="ADU49497.1"/>
    <property type="molecule type" value="Genomic_DNA"/>
</dbReference>
<reference evidence="6 7" key="1">
    <citation type="journal article" date="2010" name="Stand. Genomic Sci.">
        <title>Complete genome sequence of Intrasporangium calvum type strain (7 KIP).</title>
        <authorList>
            <person name="Del Rio T.G."/>
            <person name="Chertkov O."/>
            <person name="Yasawong M."/>
            <person name="Lucas S."/>
            <person name="Deshpande S."/>
            <person name="Cheng J.F."/>
            <person name="Detter C."/>
            <person name="Tapia R."/>
            <person name="Han C."/>
            <person name="Goodwin L."/>
            <person name="Pitluck S."/>
            <person name="Liolios K."/>
            <person name="Ivanova N."/>
            <person name="Mavromatis K."/>
            <person name="Pati A."/>
            <person name="Chen A."/>
            <person name="Palaniappan K."/>
            <person name="Land M."/>
            <person name="Hauser L."/>
            <person name="Chang Y.J."/>
            <person name="Jeffries C.D."/>
            <person name="Rohde M."/>
            <person name="Pukall R."/>
            <person name="Sikorski J."/>
            <person name="Goker M."/>
            <person name="Woyke T."/>
            <person name="Bristow J."/>
            <person name="Eisen J.A."/>
            <person name="Markowitz V."/>
            <person name="Hugenholtz P."/>
            <person name="Kyrpides N.C."/>
            <person name="Klenk H.P."/>
            <person name="Lapidus A."/>
        </authorList>
    </citation>
    <scope>NUCLEOTIDE SEQUENCE [LARGE SCALE GENOMIC DNA]</scope>
    <source>
        <strain evidence="7">ATCC 23552 / DSM 43043 / JCM 3097 / NBRC 12989 / 7 KIP</strain>
    </source>
</reference>
<dbReference type="RefSeq" id="WP_013493809.1">
    <property type="nucleotide sequence ID" value="NC_014830.1"/>
</dbReference>
<dbReference type="SMART" id="SM00421">
    <property type="entry name" value="HTH_LUXR"/>
    <property type="match status" value="1"/>
</dbReference>
<gene>
    <name evidence="6" type="ordered locus">Intca_3007</name>
</gene>
<dbReference type="CDD" id="cd06170">
    <property type="entry name" value="LuxR_C_like"/>
    <property type="match status" value="1"/>
</dbReference>
<dbReference type="PROSITE" id="PS50043">
    <property type="entry name" value="HTH_LUXR_2"/>
    <property type="match status" value="1"/>
</dbReference>
<dbReference type="InterPro" id="IPR058245">
    <property type="entry name" value="NreC/VraR/RcsB-like_REC"/>
</dbReference>
<evidence type="ECO:0000256" key="2">
    <source>
        <dbReference type="ARBA" id="ARBA00023125"/>
    </source>
</evidence>
<name>E6SBG9_INTC7</name>
<evidence type="ECO:0000256" key="3">
    <source>
        <dbReference type="PROSITE-ProRule" id="PRU00169"/>
    </source>
</evidence>
<dbReference type="OrthoDB" id="9808843at2"/>
<dbReference type="InterPro" id="IPR016032">
    <property type="entry name" value="Sig_transdc_resp-reg_C-effctor"/>
</dbReference>
<evidence type="ECO:0000256" key="1">
    <source>
        <dbReference type="ARBA" id="ARBA00022553"/>
    </source>
</evidence>
<dbReference type="GO" id="GO:0006355">
    <property type="term" value="P:regulation of DNA-templated transcription"/>
    <property type="evidence" value="ECO:0007669"/>
    <property type="project" value="InterPro"/>
</dbReference>
<keyword evidence="1 3" id="KW-0597">Phosphoprotein</keyword>
<dbReference type="STRING" id="710696.Intca_3007"/>
<dbReference type="InterPro" id="IPR001789">
    <property type="entry name" value="Sig_transdc_resp-reg_receiver"/>
</dbReference>
<dbReference type="PANTHER" id="PTHR43214">
    <property type="entry name" value="TWO-COMPONENT RESPONSE REGULATOR"/>
    <property type="match status" value="1"/>
</dbReference>
<evidence type="ECO:0000313" key="6">
    <source>
        <dbReference type="EMBL" id="ADU49497.1"/>
    </source>
</evidence>
<dbReference type="InterPro" id="IPR039420">
    <property type="entry name" value="WalR-like"/>
</dbReference>
<accession>E6SBG9</accession>
<keyword evidence="2" id="KW-0238">DNA-binding</keyword>
<sequence>MDVPQLRVLIVDDHALLREGTSRILEQYSDIKVVGDAYSGEVALALVNRLRPDVVLMDVRLPGMSGIEATRRIAQDHPGIKVLIVTAYDDEEFVRRGLEAGAVGFISKAAPGRELATGVRDAAAGRLVLQSQLLARVLRPRGPANDGVMLTDRERQVLSLLVDGLHNREIADRLHISSRTVERHCDSLYGKLGAGSRTEAVVKALSHGIIEAPDDDG</sequence>
<evidence type="ECO:0000259" key="5">
    <source>
        <dbReference type="PROSITE" id="PS50110"/>
    </source>
</evidence>
<dbReference type="PRINTS" id="PR00038">
    <property type="entry name" value="HTHLUXR"/>
</dbReference>
<dbReference type="AlphaFoldDB" id="E6SBG9"/>
<dbReference type="SUPFAM" id="SSF46894">
    <property type="entry name" value="C-terminal effector domain of the bipartite response regulators"/>
    <property type="match status" value="1"/>
</dbReference>
<organism evidence="6 7">
    <name type="scientific">Intrasporangium calvum (strain ATCC 23552 / DSM 43043 / JCM 3097 / NBRC 12989 / NCIMB 10167 / NRRL B-3866 / 7 KIP)</name>
    <dbReference type="NCBI Taxonomy" id="710696"/>
    <lineage>
        <taxon>Bacteria</taxon>
        <taxon>Bacillati</taxon>
        <taxon>Actinomycetota</taxon>
        <taxon>Actinomycetes</taxon>
        <taxon>Micrococcales</taxon>
        <taxon>Intrasporangiaceae</taxon>
        <taxon>Intrasporangium</taxon>
    </lineage>
</organism>
<proteinExistence type="predicted"/>
<protein>
    <submittedName>
        <fullName evidence="6">Two component transcriptional regulator, LuxR family</fullName>
    </submittedName>
</protein>
<dbReference type="CDD" id="cd17535">
    <property type="entry name" value="REC_NarL-like"/>
    <property type="match status" value="1"/>
</dbReference>
<dbReference type="PROSITE" id="PS00622">
    <property type="entry name" value="HTH_LUXR_1"/>
    <property type="match status" value="1"/>
</dbReference>
<dbReference type="PROSITE" id="PS50110">
    <property type="entry name" value="RESPONSE_REGULATORY"/>
    <property type="match status" value="1"/>
</dbReference>
<dbReference type="PANTHER" id="PTHR43214:SF43">
    <property type="entry name" value="TWO-COMPONENT RESPONSE REGULATOR"/>
    <property type="match status" value="1"/>
</dbReference>
<evidence type="ECO:0000313" key="7">
    <source>
        <dbReference type="Proteomes" id="UP000008914"/>
    </source>
</evidence>
<dbReference type="GO" id="GO:0003677">
    <property type="term" value="F:DNA binding"/>
    <property type="evidence" value="ECO:0007669"/>
    <property type="project" value="UniProtKB-KW"/>
</dbReference>
<dbReference type="Pfam" id="PF00196">
    <property type="entry name" value="GerE"/>
    <property type="match status" value="1"/>
</dbReference>
<dbReference type="Pfam" id="PF00072">
    <property type="entry name" value="Response_reg"/>
    <property type="match status" value="1"/>
</dbReference>